<evidence type="ECO:0000313" key="1">
    <source>
        <dbReference type="EMBL" id="WOB51207.1"/>
    </source>
</evidence>
<protein>
    <submittedName>
        <fullName evidence="1">Uncharacterized protein</fullName>
    </submittedName>
</protein>
<sequence length="86" mass="8976">MNKRRNYAWPGIGILGGLVHAGLVQQAHDRLGALGPGFKDCLKISGTLGGEYGRDNLAILSPAELISASGHIAEQLSDPPDGAQSR</sequence>
<dbReference type="AlphaFoldDB" id="A0AAU0BE69"/>
<dbReference type="EMBL" id="CP103836">
    <property type="protein sequence ID" value="WOB51207.1"/>
    <property type="molecule type" value="Genomic_DNA"/>
</dbReference>
<reference evidence="1 2" key="1">
    <citation type="submission" date="2022-08" db="EMBL/GenBank/DDBJ databases">
        <title>Whole genome sequencing-based tracing of a 2022 introduction and outbreak of Xanthomonas hortorum pv. pelargonii.</title>
        <authorList>
            <person name="Iruegas-Bocardo F."/>
            <person name="Weisberg A.K."/>
            <person name="Riutta E.R."/>
            <person name="Kilday K."/>
            <person name="Bonkowski J.C."/>
            <person name="Creswell T."/>
            <person name="Daughtrey M.L."/>
            <person name="Rane K."/>
            <person name="Grunwald N.J."/>
            <person name="Chang J.H."/>
            <person name="Putnam M.L."/>
        </authorList>
    </citation>
    <scope>NUCLEOTIDE SEQUENCE [LARGE SCALE GENOMIC DNA]</scope>
    <source>
        <strain evidence="1 2">22-323</strain>
    </source>
</reference>
<evidence type="ECO:0000313" key="2">
    <source>
        <dbReference type="Proteomes" id="UP001302716"/>
    </source>
</evidence>
<name>A0AAU0BE69_9XANT</name>
<accession>A0AAU0BE69</accession>
<gene>
    <name evidence="1" type="ORF">NYR97_07490</name>
</gene>
<dbReference type="Proteomes" id="UP001302716">
    <property type="component" value="Chromosome"/>
</dbReference>
<dbReference type="RefSeq" id="WP_316697339.1">
    <property type="nucleotide sequence ID" value="NZ_CP103836.1"/>
</dbReference>
<organism evidence="1 2">
    <name type="scientific">Xanthomonas hydrangeae</name>
    <dbReference type="NCBI Taxonomy" id="2775159"/>
    <lineage>
        <taxon>Bacteria</taxon>
        <taxon>Pseudomonadati</taxon>
        <taxon>Pseudomonadota</taxon>
        <taxon>Gammaproteobacteria</taxon>
        <taxon>Lysobacterales</taxon>
        <taxon>Lysobacteraceae</taxon>
        <taxon>Xanthomonas</taxon>
    </lineage>
</organism>
<proteinExistence type="predicted"/>
<keyword evidence="2" id="KW-1185">Reference proteome</keyword>